<gene>
    <name evidence="1" type="ORF">O4220_16035</name>
</gene>
<protein>
    <submittedName>
        <fullName evidence="1">Uncharacterized protein</fullName>
    </submittedName>
</protein>
<dbReference type="Proteomes" id="UP001081071">
    <property type="component" value="Unassembled WGS sequence"/>
</dbReference>
<organism evidence="1 2">
    <name type="scientific">Rhodococcus ruber</name>
    <dbReference type="NCBI Taxonomy" id="1830"/>
    <lineage>
        <taxon>Bacteria</taxon>
        <taxon>Bacillati</taxon>
        <taxon>Actinomycetota</taxon>
        <taxon>Actinomycetes</taxon>
        <taxon>Mycobacteriales</taxon>
        <taxon>Nocardiaceae</taxon>
        <taxon>Rhodococcus</taxon>
    </lineage>
</organism>
<dbReference type="EMBL" id="JAPWIJ010000006">
    <property type="protein sequence ID" value="MCZ4520024.1"/>
    <property type="molecule type" value="Genomic_DNA"/>
</dbReference>
<comment type="caution">
    <text evidence="1">The sequence shown here is derived from an EMBL/GenBank/DDBJ whole genome shotgun (WGS) entry which is preliminary data.</text>
</comment>
<evidence type="ECO:0000313" key="2">
    <source>
        <dbReference type="Proteomes" id="UP001081071"/>
    </source>
</evidence>
<sequence length="48" mass="5797">MHPTYDVLADHERRVADSLRAYDRRVRSRAQNDHRPRVRRSLLAWLAL</sequence>
<reference evidence="1" key="1">
    <citation type="submission" date="2022-12" db="EMBL/GenBank/DDBJ databases">
        <authorList>
            <person name="Krivoruchko A.V."/>
            <person name="Elkin A."/>
        </authorList>
    </citation>
    <scope>NUCLEOTIDE SEQUENCE</scope>
    <source>
        <strain evidence="1">IEGM 1391</strain>
    </source>
</reference>
<evidence type="ECO:0000313" key="1">
    <source>
        <dbReference type="EMBL" id="MCZ4520024.1"/>
    </source>
</evidence>
<proteinExistence type="predicted"/>
<name>A0ABT4MH60_9NOCA</name>
<keyword evidence="2" id="KW-1185">Reference proteome</keyword>
<accession>A0ABT4MH60</accession>